<dbReference type="InterPro" id="IPR002347">
    <property type="entry name" value="SDR_fam"/>
</dbReference>
<dbReference type="Gene3D" id="3.40.50.720">
    <property type="entry name" value="NAD(P)-binding Rossmann-like Domain"/>
    <property type="match status" value="1"/>
</dbReference>
<dbReference type="GO" id="GO:0016491">
    <property type="term" value="F:oxidoreductase activity"/>
    <property type="evidence" value="ECO:0007669"/>
    <property type="project" value="UniProtKB-KW"/>
</dbReference>
<protein>
    <submittedName>
        <fullName evidence="3">Short-chain dehydrogenase</fullName>
    </submittedName>
</protein>
<dbReference type="InterPro" id="IPR036291">
    <property type="entry name" value="NAD(P)-bd_dom_sf"/>
</dbReference>
<organism evidence="3 4">
    <name type="scientific">Variovorax paradoxus</name>
    <dbReference type="NCBI Taxonomy" id="34073"/>
    <lineage>
        <taxon>Bacteria</taxon>
        <taxon>Pseudomonadati</taxon>
        <taxon>Pseudomonadota</taxon>
        <taxon>Betaproteobacteria</taxon>
        <taxon>Burkholderiales</taxon>
        <taxon>Comamonadaceae</taxon>
        <taxon>Variovorax</taxon>
    </lineage>
</organism>
<dbReference type="PRINTS" id="PR00081">
    <property type="entry name" value="GDHRDH"/>
</dbReference>
<evidence type="ECO:0000313" key="3">
    <source>
        <dbReference type="EMBL" id="PZQ77443.1"/>
    </source>
</evidence>
<evidence type="ECO:0000256" key="1">
    <source>
        <dbReference type="ARBA" id="ARBA00006484"/>
    </source>
</evidence>
<dbReference type="Proteomes" id="UP000249135">
    <property type="component" value="Unassembled WGS sequence"/>
</dbReference>
<comment type="similarity">
    <text evidence="1">Belongs to the short-chain dehydrogenases/reductases (SDR) family.</text>
</comment>
<accession>A0A2W5SCT0</accession>
<evidence type="ECO:0000313" key="4">
    <source>
        <dbReference type="Proteomes" id="UP000249135"/>
    </source>
</evidence>
<dbReference type="EMBL" id="QFPP01000019">
    <property type="protein sequence ID" value="PZQ77443.1"/>
    <property type="molecule type" value="Genomic_DNA"/>
</dbReference>
<name>A0A2W5SCT0_VARPD</name>
<dbReference type="Pfam" id="PF13561">
    <property type="entry name" value="adh_short_C2"/>
    <property type="match status" value="1"/>
</dbReference>
<evidence type="ECO:0000256" key="2">
    <source>
        <dbReference type="ARBA" id="ARBA00023002"/>
    </source>
</evidence>
<keyword evidence="2" id="KW-0560">Oxidoreductase</keyword>
<comment type="caution">
    <text evidence="3">The sequence shown here is derived from an EMBL/GenBank/DDBJ whole genome shotgun (WGS) entry which is preliminary data.</text>
</comment>
<sequence>MPATPATDPQRPAVLVTGGARRLGAAICEAFARAGWQVWCQYRASAAEAHALAERLRAEGLAVRAVAGDITHEAGRRALMAEVTADAPLACVVNNASSFEPDTGADFEADAALRQIGVNLIAPLDFARLLGAQPGQHECSAIHVLDQKVHNLNPDYFSYTVSKLALERAVALQAQSLAPRVRVCGVAPGILYVSGPQGEANFERAARANLLRRPIDPADVAKTCVFLAETPSLTGTTVNVDNGQHLVPLPRDIMFVVDELLKK</sequence>
<gene>
    <name evidence="3" type="ORF">DI563_03690</name>
</gene>
<reference evidence="3 4" key="1">
    <citation type="submission" date="2017-08" db="EMBL/GenBank/DDBJ databases">
        <title>Infants hospitalized years apart are colonized by the same room-sourced microbial strains.</title>
        <authorList>
            <person name="Brooks B."/>
            <person name="Olm M.R."/>
            <person name="Firek B.A."/>
            <person name="Baker R."/>
            <person name="Thomas B.C."/>
            <person name="Morowitz M.J."/>
            <person name="Banfield J.F."/>
        </authorList>
    </citation>
    <scope>NUCLEOTIDE SEQUENCE [LARGE SCALE GENOMIC DNA]</scope>
    <source>
        <strain evidence="3">S2_005_003_R2_41</strain>
    </source>
</reference>
<dbReference type="PANTHER" id="PTHR43639">
    <property type="entry name" value="OXIDOREDUCTASE, SHORT-CHAIN DEHYDROGENASE/REDUCTASE FAMILY (AFU_ORTHOLOGUE AFUA_5G02870)"/>
    <property type="match status" value="1"/>
</dbReference>
<dbReference type="AlphaFoldDB" id="A0A2W5SCT0"/>
<proteinExistence type="inferred from homology"/>
<dbReference type="PANTHER" id="PTHR43639:SF1">
    <property type="entry name" value="SHORT-CHAIN DEHYDROGENASE_REDUCTASE FAMILY PROTEIN"/>
    <property type="match status" value="1"/>
</dbReference>
<dbReference type="SUPFAM" id="SSF51735">
    <property type="entry name" value="NAD(P)-binding Rossmann-fold domains"/>
    <property type="match status" value="1"/>
</dbReference>